<evidence type="ECO:0000256" key="7">
    <source>
        <dbReference type="ARBA" id="ARBA00022583"/>
    </source>
</evidence>
<evidence type="ECO:0000256" key="9">
    <source>
        <dbReference type="ARBA" id="ARBA00022753"/>
    </source>
</evidence>
<keyword evidence="6" id="KW-0963">Cytoplasm</keyword>
<dbReference type="InterPro" id="IPR001715">
    <property type="entry name" value="CH_dom"/>
</dbReference>
<dbReference type="SUPFAM" id="SSF116907">
    <property type="entry name" value="Hook domain"/>
    <property type="match status" value="1"/>
</dbReference>
<feature type="compositionally biased region" description="Polar residues" evidence="13">
    <location>
        <begin position="583"/>
        <end position="596"/>
    </location>
</feature>
<evidence type="ECO:0000256" key="2">
    <source>
        <dbReference type="ARBA" id="ARBA00004245"/>
    </source>
</evidence>
<evidence type="ECO:0000256" key="13">
    <source>
        <dbReference type="SAM" id="MobiDB-lite"/>
    </source>
</evidence>
<feature type="region of interest" description="Disordered" evidence="13">
    <location>
        <begin position="720"/>
        <end position="774"/>
    </location>
</feature>
<evidence type="ECO:0000256" key="8">
    <source>
        <dbReference type="ARBA" id="ARBA00022701"/>
    </source>
</evidence>
<keyword evidence="9" id="KW-0967">Endosome</keyword>
<proteinExistence type="inferred from homology"/>
<dbReference type="InterPro" id="IPR008636">
    <property type="entry name" value="Hook_C"/>
</dbReference>
<evidence type="ECO:0000256" key="10">
    <source>
        <dbReference type="ARBA" id="ARBA00023054"/>
    </source>
</evidence>
<keyword evidence="8" id="KW-0493">Microtubule</keyword>
<dbReference type="GO" id="GO:0008017">
    <property type="term" value="F:microtubule binding"/>
    <property type="evidence" value="ECO:0007669"/>
    <property type="project" value="InterPro"/>
</dbReference>
<sequence>MAAQWQLHHLLQWLHQFNLDSPQPNAASLSDGVTVAKVLNLIDPPWFNVTWLSKIKENVASNKILKVSNWKKVLERLVDYYEVHLGQRLSGFTMPDVSKIGESEDETELCRLLQLVLGCAVHCERQEEFIQAILQMEEDVQRGIMAAIQGLPGIDELAGGSLVPNADSLAVMAGRSPSQTTGMGFQNLMAQLEAANEERKLLAKERQKLNLQISTLQDEIQHLQAEVESLRSGGVPLESLDRSDGSNPSALMQKREIVRLTEELLRSDSAREEVRLRCEALEQELARLRMRQDDLQSAAEQTRSLKDEVDILRERSARLENAQSTIDSMRRKVEEGNELKRQLRKLEEKNSQYIQQNMELEEELKKLGPWKSQLELQKKQIAEVQAALDDERRRADKFELQFKNVVERNEALTLEKERLVTERDKLIELNEEFKFAQLNNGAMMPQEGSPSTTGVDTLDMIPPEIREKLLRLQHENRLLKEKKDGGQDEAEVLQTVNAGLLERIGRLEAENRCTCRVPSLPRKSLVECQGKPLVTSGSIVASIKARLASKPVFAGSLMAKNTNSSQTLSLHGSSSCSQLSSHNRLTTSGAPMSNESAPVESKVTVSRVERLKDAFLNSDGSSCNQVVPQLSTPSRVFSRSVSYGYDRALGFGGPIAASVPTSSQASDKKWASSESETSQLETSLPSNSGLGDRSSLLRLADLPHRRESDPALFKMEVNGYHQAQSHKPPPPPVEAVVITRDSSPRDETDSGYRGGDSIHYEESTSSPRYSPNSSHFDDGIMIDFNALPYKKDVSGSGAGLLRSPPDDSIEIDVSFHDGRASFDSESVSVSSFSIISETIVSSDRSFDRSQSLLLTPRSSAHRNSDDTSSRKSFGKSLKKRKMFKAAANAMFSLCGP</sequence>
<dbReference type="PANTHER" id="PTHR18947">
    <property type="entry name" value="HOOK PROTEINS"/>
    <property type="match status" value="1"/>
</dbReference>
<feature type="coiled-coil region" evidence="12">
    <location>
        <begin position="271"/>
        <end position="432"/>
    </location>
</feature>
<dbReference type="GO" id="GO:0006897">
    <property type="term" value="P:endocytosis"/>
    <property type="evidence" value="ECO:0007669"/>
    <property type="project" value="UniProtKB-KW"/>
</dbReference>
<dbReference type="EMBL" id="GDIQ01073088">
    <property type="protein sequence ID" value="JAN21649.1"/>
    <property type="molecule type" value="Transcribed_RNA"/>
</dbReference>
<evidence type="ECO:0000256" key="1">
    <source>
        <dbReference type="ARBA" id="ARBA00004177"/>
    </source>
</evidence>
<protein>
    <recommendedName>
        <fullName evidence="5">Protein hook</fullName>
    </recommendedName>
</protein>
<dbReference type="EMBL" id="GDIQ01086390">
    <property type="protein sequence ID" value="JAN08347.1"/>
    <property type="molecule type" value="Transcribed_RNA"/>
</dbReference>
<comment type="subcellular location">
    <subcellularLocation>
        <location evidence="2">Cytoplasm</location>
        <location evidence="2">Cytoskeleton</location>
    </subcellularLocation>
    <subcellularLocation>
        <location evidence="1">Endosome</location>
    </subcellularLocation>
</comment>
<comment type="subunit">
    <text evidence="4">Homodimer. Interacts with microtubules via its N-terminus.</text>
</comment>
<dbReference type="EMBL" id="GDIQ01084797">
    <property type="protein sequence ID" value="JAN09940.1"/>
    <property type="molecule type" value="Transcribed_RNA"/>
</dbReference>
<feature type="compositionally biased region" description="Low complexity" evidence="13">
    <location>
        <begin position="763"/>
        <end position="774"/>
    </location>
</feature>
<feature type="region of interest" description="Disordered" evidence="13">
    <location>
        <begin position="569"/>
        <end position="601"/>
    </location>
</feature>
<reference evidence="15" key="1">
    <citation type="submission" date="2015-10" db="EMBL/GenBank/DDBJ databases">
        <title>EvidentialGene: Evidence-directed Construction of Complete mRNA Transcriptomes without Genomes.</title>
        <authorList>
            <person name="Gilbert D.G."/>
        </authorList>
    </citation>
    <scope>NUCLEOTIDE SEQUENCE</scope>
</reference>
<organism evidence="15">
    <name type="scientific">Daphnia magna</name>
    <dbReference type="NCBI Taxonomy" id="35525"/>
    <lineage>
        <taxon>Eukaryota</taxon>
        <taxon>Metazoa</taxon>
        <taxon>Ecdysozoa</taxon>
        <taxon>Arthropoda</taxon>
        <taxon>Crustacea</taxon>
        <taxon>Branchiopoda</taxon>
        <taxon>Diplostraca</taxon>
        <taxon>Cladocera</taxon>
        <taxon>Anomopoda</taxon>
        <taxon>Daphniidae</taxon>
        <taxon>Daphnia</taxon>
    </lineage>
</organism>
<comment type="similarity">
    <text evidence="3">Belongs to the hook family.</text>
</comment>
<feature type="compositionally biased region" description="Basic and acidic residues" evidence="13">
    <location>
        <begin position="742"/>
        <end position="762"/>
    </location>
</feature>
<evidence type="ECO:0000256" key="3">
    <source>
        <dbReference type="ARBA" id="ARBA00006946"/>
    </source>
</evidence>
<accession>A0A0P5FLC0</accession>
<dbReference type="GO" id="GO:0031122">
    <property type="term" value="P:cytoplasmic microtubule organization"/>
    <property type="evidence" value="ECO:0007669"/>
    <property type="project" value="InterPro"/>
</dbReference>
<dbReference type="AlphaFoldDB" id="A0A0P5FLC0"/>
<dbReference type="GO" id="GO:0051959">
    <property type="term" value="F:dynein light intermediate chain binding"/>
    <property type="evidence" value="ECO:0007669"/>
    <property type="project" value="TreeGrafter"/>
</dbReference>
<dbReference type="Pfam" id="PF05622">
    <property type="entry name" value="HOOK"/>
    <property type="match status" value="1"/>
</dbReference>
<evidence type="ECO:0000256" key="5">
    <source>
        <dbReference type="ARBA" id="ARBA00018971"/>
    </source>
</evidence>
<dbReference type="GO" id="GO:0005874">
    <property type="term" value="C:microtubule"/>
    <property type="evidence" value="ECO:0007669"/>
    <property type="project" value="UniProtKB-KW"/>
</dbReference>
<dbReference type="CDD" id="cd22222">
    <property type="entry name" value="HkD_Hook"/>
    <property type="match status" value="1"/>
</dbReference>
<dbReference type="PANTHER" id="PTHR18947:SF39">
    <property type="entry name" value="PROTEIN HOOK"/>
    <property type="match status" value="1"/>
</dbReference>
<dbReference type="FunFam" id="1.10.418.10:FF:000024">
    <property type="entry name" value="Hook homolog 3 (Drosophila)"/>
    <property type="match status" value="1"/>
</dbReference>
<evidence type="ECO:0000256" key="4">
    <source>
        <dbReference type="ARBA" id="ARBA00011241"/>
    </source>
</evidence>
<keyword evidence="11" id="KW-0206">Cytoskeleton</keyword>
<dbReference type="Pfam" id="PF19047">
    <property type="entry name" value="HOOK_N"/>
    <property type="match status" value="1"/>
</dbReference>
<evidence type="ECO:0000256" key="11">
    <source>
        <dbReference type="ARBA" id="ARBA00023212"/>
    </source>
</evidence>
<feature type="region of interest" description="Disordered" evidence="13">
    <location>
        <begin position="658"/>
        <end position="693"/>
    </location>
</feature>
<evidence type="ECO:0000256" key="6">
    <source>
        <dbReference type="ARBA" id="ARBA00022490"/>
    </source>
</evidence>
<dbReference type="InterPro" id="IPR036872">
    <property type="entry name" value="CH_dom_sf"/>
</dbReference>
<evidence type="ECO:0000256" key="12">
    <source>
        <dbReference type="SAM" id="Coils"/>
    </source>
</evidence>
<dbReference type="OrthoDB" id="49395at2759"/>
<feature type="region of interest" description="Disordered" evidence="13">
    <location>
        <begin position="854"/>
        <end position="876"/>
    </location>
</feature>
<dbReference type="GO" id="GO:0030705">
    <property type="term" value="P:cytoskeleton-dependent intracellular transport"/>
    <property type="evidence" value="ECO:0007669"/>
    <property type="project" value="InterPro"/>
</dbReference>
<keyword evidence="7" id="KW-0254">Endocytosis</keyword>
<name>A0A0P5FLC0_9CRUS</name>
<evidence type="ECO:0000259" key="14">
    <source>
        <dbReference type="PROSITE" id="PS50021"/>
    </source>
</evidence>
<dbReference type="PROSITE" id="PS50021">
    <property type="entry name" value="CH"/>
    <property type="match status" value="1"/>
</dbReference>
<dbReference type="Gene3D" id="1.10.418.10">
    <property type="entry name" value="Calponin-like domain"/>
    <property type="match status" value="1"/>
</dbReference>
<feature type="coiled-coil region" evidence="12">
    <location>
        <begin position="185"/>
        <end position="233"/>
    </location>
</feature>
<dbReference type="GO" id="GO:0005768">
    <property type="term" value="C:endosome"/>
    <property type="evidence" value="ECO:0007669"/>
    <property type="project" value="UniProtKB-SubCell"/>
</dbReference>
<feature type="compositionally biased region" description="Low complexity" evidence="13">
    <location>
        <begin position="672"/>
        <end position="693"/>
    </location>
</feature>
<dbReference type="GO" id="GO:0005813">
    <property type="term" value="C:centrosome"/>
    <property type="evidence" value="ECO:0007669"/>
    <property type="project" value="TreeGrafter"/>
</dbReference>
<evidence type="ECO:0000313" key="15">
    <source>
        <dbReference type="EMBL" id="JAN21649.1"/>
    </source>
</evidence>
<feature type="domain" description="Calponin-homology (CH)" evidence="14">
    <location>
        <begin position="4"/>
        <end position="120"/>
    </location>
</feature>
<keyword evidence="10 12" id="KW-0175">Coiled coil</keyword>
<dbReference type="InterPro" id="IPR043936">
    <property type="entry name" value="HOOK_N"/>
</dbReference>
<feature type="compositionally biased region" description="Low complexity" evidence="13">
    <location>
        <begin position="569"/>
        <end position="582"/>
    </location>
</feature>